<dbReference type="SUPFAM" id="SSF89260">
    <property type="entry name" value="Collagen-binding domain"/>
    <property type="match status" value="1"/>
</dbReference>
<proteinExistence type="predicted"/>
<organism evidence="2 3">
    <name type="scientific">Paenibacillus kribbensis</name>
    <dbReference type="NCBI Taxonomy" id="172713"/>
    <lineage>
        <taxon>Bacteria</taxon>
        <taxon>Bacillati</taxon>
        <taxon>Bacillota</taxon>
        <taxon>Bacilli</taxon>
        <taxon>Bacillales</taxon>
        <taxon>Paenibacillaceae</taxon>
        <taxon>Paenibacillus</taxon>
    </lineage>
</organism>
<feature type="signal peptide" evidence="1">
    <location>
        <begin position="1"/>
        <end position="28"/>
    </location>
</feature>
<dbReference type="Gene3D" id="2.60.40.10">
    <property type="entry name" value="Immunoglobulins"/>
    <property type="match status" value="1"/>
</dbReference>
<dbReference type="AlphaFoldDB" id="A0A222WGZ7"/>
<feature type="chain" id="PRO_5012058678" description="Carboxypeptidase regulatory-like domain-containing protein" evidence="1">
    <location>
        <begin position="29"/>
        <end position="466"/>
    </location>
</feature>
<keyword evidence="3" id="KW-1185">Reference proteome</keyword>
<evidence type="ECO:0000256" key="1">
    <source>
        <dbReference type="SAM" id="SignalP"/>
    </source>
</evidence>
<gene>
    <name evidence="2" type="ORF">B4V02_02235</name>
</gene>
<reference evidence="2 3" key="1">
    <citation type="submission" date="2017-03" db="EMBL/GenBank/DDBJ databases">
        <title>Complete genome sequence of Paenibacillus Kribbensis producing bioflocculants.</title>
        <authorList>
            <person name="Lee H.-G."/>
            <person name="Oh H.-M."/>
        </authorList>
    </citation>
    <scope>NUCLEOTIDE SEQUENCE [LARGE SCALE GENOMIC DNA]</scope>
    <source>
        <strain evidence="2 3">AM49</strain>
    </source>
</reference>
<dbReference type="RefSeq" id="WP_094153609.1">
    <property type="nucleotide sequence ID" value="NZ_CP020028.1"/>
</dbReference>
<name>A0A222WGZ7_9BACL</name>
<dbReference type="OrthoDB" id="2586265at2"/>
<evidence type="ECO:0000313" key="2">
    <source>
        <dbReference type="EMBL" id="ASR45610.1"/>
    </source>
</evidence>
<keyword evidence="1" id="KW-0732">Signal</keyword>
<accession>A0A222WGZ7</accession>
<evidence type="ECO:0008006" key="4">
    <source>
        <dbReference type="Google" id="ProtNLM"/>
    </source>
</evidence>
<evidence type="ECO:0000313" key="3">
    <source>
        <dbReference type="Proteomes" id="UP000214666"/>
    </source>
</evidence>
<dbReference type="InterPro" id="IPR013783">
    <property type="entry name" value="Ig-like_fold"/>
</dbReference>
<sequence length="466" mass="51573">MFRKTISLLSVLILAVGWFSSSFNPALAGSSQAKPVQLPVQFLNSMYKKGSSTLLSDLHTTPTQSNSLSISKEEILKYPKLNTLPDTSSNNKFSVSAVTYDVYNTTPDGAIFIKSGNSEQGYITAEGESRWFFTRVEIPNKLTVFLNPGASTTKDYDLHLYKLDESTGTLNKVSYSTKGAGQYEQVSYVAGTGYYFILVQSYKGFDVTQPFTVHTIQSDSYDSSEPDDNPWFAKNRGSATFSSSQTIDNILDEDWSKIKVSSDTTVRLNLNNTSAYGEYRLDLYDANLTSLGYLNQNTTAQIKLSAGEYYIRVIAPSKFDLTTPYTLTVSYQNADVARVVTSNITTDGGVYGFINYGYGQKWRIKNNITISGRAFDAQGNPVANAIVTTRIIVTINNKVFTASGTTNEQGYFTIPVNGLTSAAGKYSFYNSVSTHYFDIIPIDFYSGGKLLNSDINSLYHFAYQIR</sequence>
<dbReference type="Proteomes" id="UP000214666">
    <property type="component" value="Chromosome"/>
</dbReference>
<dbReference type="Gene3D" id="2.60.120.380">
    <property type="match status" value="2"/>
</dbReference>
<dbReference type="EMBL" id="CP020028">
    <property type="protein sequence ID" value="ASR45610.1"/>
    <property type="molecule type" value="Genomic_DNA"/>
</dbReference>
<protein>
    <recommendedName>
        <fullName evidence="4">Carboxypeptidase regulatory-like domain-containing protein</fullName>
    </recommendedName>
</protein>
<dbReference type="KEGG" id="pkb:B4V02_02235"/>